<comment type="caution">
    <text evidence="2">The sequence shown here is derived from an EMBL/GenBank/DDBJ whole genome shotgun (WGS) entry which is preliminary data.</text>
</comment>
<keyword evidence="1" id="KW-0812">Transmembrane</keyword>
<dbReference type="Proteomes" id="UP000285865">
    <property type="component" value="Unassembled WGS sequence"/>
</dbReference>
<proteinExistence type="predicted"/>
<name>A0A414ZIK2_9FIRM</name>
<evidence type="ECO:0000313" key="2">
    <source>
        <dbReference type="EMBL" id="RHI18531.1"/>
    </source>
</evidence>
<feature type="transmembrane region" description="Helical" evidence="1">
    <location>
        <begin position="49"/>
        <end position="68"/>
    </location>
</feature>
<dbReference type="RefSeq" id="WP_118258007.1">
    <property type="nucleotide sequence ID" value="NZ_QRKN01000015.1"/>
</dbReference>
<evidence type="ECO:0000313" key="3">
    <source>
        <dbReference type="Proteomes" id="UP000285865"/>
    </source>
</evidence>
<evidence type="ECO:0008006" key="4">
    <source>
        <dbReference type="Google" id="ProtNLM"/>
    </source>
</evidence>
<organism evidence="2 3">
    <name type="scientific">Agathobacter rectalis</name>
    <dbReference type="NCBI Taxonomy" id="39491"/>
    <lineage>
        <taxon>Bacteria</taxon>
        <taxon>Bacillati</taxon>
        <taxon>Bacillota</taxon>
        <taxon>Clostridia</taxon>
        <taxon>Lachnospirales</taxon>
        <taxon>Lachnospiraceae</taxon>
        <taxon>Agathobacter</taxon>
    </lineage>
</organism>
<keyword evidence="1" id="KW-1133">Transmembrane helix</keyword>
<dbReference type="AlphaFoldDB" id="A0A414ZIK2"/>
<accession>A0A414ZIK2</accession>
<sequence>MRNLEQYDISLEEFDSLDGTHVFSKKYNDNKKKMLREYRKNIWKERQKTTAKIAAACVVILVVAPVAVNAATNGELFSRIWGTSGHKNVPAHDEVIDDGKGGKLDVTYPERTFENTDTKKAEELIGKAVSYPDITTSVDGTTITIVSAVRDKNAAVVEFTMEKKGGVDVLNYGEKENELKGAWIAEDKSTFRFDVLPGGNIYVDVANSTHEKLYCYDYMTLNEEKNIKLKIDKFPCKLSEYYKLDINDQKRDEIESEVETSTITIPCRDEVESVTYENHDGGKVEISPLSMSIDMKSGLGLDEIQSKDPLYCYYVCINYKDGTKYVVDEHNVNGCHSCDVDIDNTEYLCETIDGKNKLVFNRLVDINNIESIIVNETTYTLSK</sequence>
<gene>
    <name evidence="2" type="ORF">DW172_13525</name>
</gene>
<keyword evidence="1" id="KW-0472">Membrane</keyword>
<protein>
    <recommendedName>
        <fullName evidence="4">DUF4179 domain-containing protein</fullName>
    </recommendedName>
</protein>
<dbReference type="EMBL" id="QRKN01000015">
    <property type="protein sequence ID" value="RHI18531.1"/>
    <property type="molecule type" value="Genomic_DNA"/>
</dbReference>
<reference evidence="2 3" key="1">
    <citation type="submission" date="2018-08" db="EMBL/GenBank/DDBJ databases">
        <title>A genome reference for cultivated species of the human gut microbiota.</title>
        <authorList>
            <person name="Zou Y."/>
            <person name="Xue W."/>
            <person name="Luo G."/>
        </authorList>
    </citation>
    <scope>NUCLEOTIDE SEQUENCE [LARGE SCALE GENOMIC DNA]</scope>
    <source>
        <strain evidence="2 3">AM16-11</strain>
    </source>
</reference>
<evidence type="ECO:0000256" key="1">
    <source>
        <dbReference type="SAM" id="Phobius"/>
    </source>
</evidence>